<sequence>MRRDMDGRAGDSGGGADTEGIGPGPRVTLDLADLARSVVAATAPEQLELLERIPARWTSERAAGRPEAVGWTGGTVASGMTPTVLSELVYPLLTGVFTQVLGTTALLGWQHRRWLRRRPAEPPVARVRLSLDADQIERFRAACVTHGETLGLSAAEAALLADALYGALQQEMDDPRPRA</sequence>
<evidence type="ECO:0008006" key="4">
    <source>
        <dbReference type="Google" id="ProtNLM"/>
    </source>
</evidence>
<accession>A0ABV8HPG1</accession>
<evidence type="ECO:0000313" key="2">
    <source>
        <dbReference type="EMBL" id="MFC4033938.1"/>
    </source>
</evidence>
<evidence type="ECO:0000256" key="1">
    <source>
        <dbReference type="SAM" id="MobiDB-lite"/>
    </source>
</evidence>
<evidence type="ECO:0000313" key="3">
    <source>
        <dbReference type="Proteomes" id="UP001595765"/>
    </source>
</evidence>
<protein>
    <recommendedName>
        <fullName evidence="4">DUF222 domain-containing protein</fullName>
    </recommendedName>
</protein>
<reference evidence="3" key="1">
    <citation type="journal article" date="2019" name="Int. J. Syst. Evol. Microbiol.">
        <title>The Global Catalogue of Microorganisms (GCM) 10K type strain sequencing project: providing services to taxonomists for standard genome sequencing and annotation.</title>
        <authorList>
            <consortium name="The Broad Institute Genomics Platform"/>
            <consortium name="The Broad Institute Genome Sequencing Center for Infectious Disease"/>
            <person name="Wu L."/>
            <person name="Ma J."/>
        </authorList>
    </citation>
    <scope>NUCLEOTIDE SEQUENCE [LARGE SCALE GENOMIC DNA]</scope>
    <source>
        <strain evidence="3">CGMCC 4.7237</strain>
    </source>
</reference>
<dbReference type="Proteomes" id="UP001595765">
    <property type="component" value="Unassembled WGS sequence"/>
</dbReference>
<name>A0ABV8HPG1_9ACTN</name>
<gene>
    <name evidence="2" type="ORF">ACFO3J_20990</name>
</gene>
<dbReference type="RefSeq" id="WP_386431250.1">
    <property type="nucleotide sequence ID" value="NZ_JBHSBB010000014.1"/>
</dbReference>
<organism evidence="2 3">
    <name type="scientific">Streptomyces polygonati</name>
    <dbReference type="NCBI Taxonomy" id="1617087"/>
    <lineage>
        <taxon>Bacteria</taxon>
        <taxon>Bacillati</taxon>
        <taxon>Actinomycetota</taxon>
        <taxon>Actinomycetes</taxon>
        <taxon>Kitasatosporales</taxon>
        <taxon>Streptomycetaceae</taxon>
        <taxon>Streptomyces</taxon>
    </lineage>
</organism>
<feature type="region of interest" description="Disordered" evidence="1">
    <location>
        <begin position="1"/>
        <end position="24"/>
    </location>
</feature>
<dbReference type="EMBL" id="JBHSBB010000014">
    <property type="protein sequence ID" value="MFC4033938.1"/>
    <property type="molecule type" value="Genomic_DNA"/>
</dbReference>
<keyword evidence="3" id="KW-1185">Reference proteome</keyword>
<feature type="compositionally biased region" description="Gly residues" evidence="1">
    <location>
        <begin position="10"/>
        <end position="23"/>
    </location>
</feature>
<proteinExistence type="predicted"/>
<comment type="caution">
    <text evidence="2">The sequence shown here is derived from an EMBL/GenBank/DDBJ whole genome shotgun (WGS) entry which is preliminary data.</text>
</comment>